<evidence type="ECO:0008006" key="5">
    <source>
        <dbReference type="Google" id="ProtNLM"/>
    </source>
</evidence>
<dbReference type="InterPro" id="IPR051397">
    <property type="entry name" value="Zn-ADH-like_protein"/>
</dbReference>
<feature type="domain" description="Alcohol dehydrogenase-like C-terminal" evidence="1">
    <location>
        <begin position="201"/>
        <end position="333"/>
    </location>
</feature>
<dbReference type="AlphaFoldDB" id="A0AA39CZY0"/>
<evidence type="ECO:0000313" key="3">
    <source>
        <dbReference type="EMBL" id="KAJ9636154.1"/>
    </source>
</evidence>
<dbReference type="GO" id="GO:0016491">
    <property type="term" value="F:oxidoreductase activity"/>
    <property type="evidence" value="ECO:0007669"/>
    <property type="project" value="TreeGrafter"/>
</dbReference>
<dbReference type="Pfam" id="PF00107">
    <property type="entry name" value="ADH_zinc_N"/>
    <property type="match status" value="1"/>
</dbReference>
<dbReference type="Pfam" id="PF08240">
    <property type="entry name" value="ADH_N"/>
    <property type="match status" value="1"/>
</dbReference>
<dbReference type="PANTHER" id="PTHR43677">
    <property type="entry name" value="SHORT-CHAIN DEHYDROGENASE/REDUCTASE"/>
    <property type="match status" value="1"/>
</dbReference>
<sequence length="376" mass="41452">MAASSSSSTTLPSHHRALVLETLEEGFSIKPVPTPRPGPGSVVVRVIEAGVISYHRDIYNGKRHYDFPKPIVGGLSAIGRVVAVGEDAVVLKPGQLVYVDCVVHARDNPDSLFLMAIHDGVDEASRKLSSDVWRDGAFAEYMKAPLENCFRLDEDRLCRDLGYTTRELMYMMYLLVPFGGLRDIRVEPGETVVVSPATGGFGGAGVQVAIAMGARVIAMGRNEKELARLKEHIRKGKPGAEIETVKMSGEFETDTAALRKFGTVDAVVDLTPVWANRSTHLKSAIQSLRRNGRCSMMGFIQDVIVWDTIALNITIKGKLMYERDDIVLFIKMMERGLFPKGKDLVVPKVYKMEEWKEALDAAAEWTGIGKTVMIEP</sequence>
<name>A0AA39CZY0_9EURO</name>
<gene>
    <name evidence="3" type="ORF">H2204_005426</name>
</gene>
<dbReference type="InterPro" id="IPR013149">
    <property type="entry name" value="ADH-like_C"/>
</dbReference>
<dbReference type="Gene3D" id="3.90.180.10">
    <property type="entry name" value="Medium-chain alcohol dehydrogenases, catalytic domain"/>
    <property type="match status" value="1"/>
</dbReference>
<dbReference type="PANTHER" id="PTHR43677:SF4">
    <property type="entry name" value="QUINONE OXIDOREDUCTASE-LIKE PROTEIN 2"/>
    <property type="match status" value="1"/>
</dbReference>
<evidence type="ECO:0000313" key="4">
    <source>
        <dbReference type="Proteomes" id="UP001172681"/>
    </source>
</evidence>
<accession>A0AA39CZY0</accession>
<proteinExistence type="predicted"/>
<evidence type="ECO:0000259" key="1">
    <source>
        <dbReference type="Pfam" id="PF00107"/>
    </source>
</evidence>
<dbReference type="InterPro" id="IPR036291">
    <property type="entry name" value="NAD(P)-bd_dom_sf"/>
</dbReference>
<dbReference type="Gene3D" id="3.40.50.720">
    <property type="entry name" value="NAD(P)-binding Rossmann-like Domain"/>
    <property type="match status" value="1"/>
</dbReference>
<feature type="domain" description="Alcohol dehydrogenase-like N-terminal" evidence="2">
    <location>
        <begin position="38"/>
        <end position="153"/>
    </location>
</feature>
<reference evidence="3" key="1">
    <citation type="submission" date="2022-10" db="EMBL/GenBank/DDBJ databases">
        <title>Culturing micro-colonial fungi from biological soil crusts in the Mojave desert and describing Neophaeococcomyces mojavensis, and introducing the new genera and species Taxawa tesnikishii.</title>
        <authorList>
            <person name="Kurbessoian T."/>
            <person name="Stajich J.E."/>
        </authorList>
    </citation>
    <scope>NUCLEOTIDE SEQUENCE</scope>
    <source>
        <strain evidence="3">TK_35</strain>
    </source>
</reference>
<comment type="caution">
    <text evidence="3">The sequence shown here is derived from an EMBL/GenBank/DDBJ whole genome shotgun (WGS) entry which is preliminary data.</text>
</comment>
<dbReference type="EMBL" id="JAPDRN010000030">
    <property type="protein sequence ID" value="KAJ9636154.1"/>
    <property type="molecule type" value="Genomic_DNA"/>
</dbReference>
<protein>
    <recommendedName>
        <fullName evidence="5">Alcohol dehydrogenase</fullName>
    </recommendedName>
</protein>
<dbReference type="InterPro" id="IPR011032">
    <property type="entry name" value="GroES-like_sf"/>
</dbReference>
<dbReference type="Proteomes" id="UP001172681">
    <property type="component" value="Unassembled WGS sequence"/>
</dbReference>
<dbReference type="InterPro" id="IPR013154">
    <property type="entry name" value="ADH-like_N"/>
</dbReference>
<keyword evidence="4" id="KW-1185">Reference proteome</keyword>
<dbReference type="SUPFAM" id="SSF50129">
    <property type="entry name" value="GroES-like"/>
    <property type="match status" value="1"/>
</dbReference>
<evidence type="ECO:0000259" key="2">
    <source>
        <dbReference type="Pfam" id="PF08240"/>
    </source>
</evidence>
<dbReference type="GO" id="GO:0005739">
    <property type="term" value="C:mitochondrion"/>
    <property type="evidence" value="ECO:0007669"/>
    <property type="project" value="TreeGrafter"/>
</dbReference>
<dbReference type="SUPFAM" id="SSF51735">
    <property type="entry name" value="NAD(P)-binding Rossmann-fold domains"/>
    <property type="match status" value="1"/>
</dbReference>
<organism evidence="3 4">
    <name type="scientific">Knufia peltigerae</name>
    <dbReference type="NCBI Taxonomy" id="1002370"/>
    <lineage>
        <taxon>Eukaryota</taxon>
        <taxon>Fungi</taxon>
        <taxon>Dikarya</taxon>
        <taxon>Ascomycota</taxon>
        <taxon>Pezizomycotina</taxon>
        <taxon>Eurotiomycetes</taxon>
        <taxon>Chaetothyriomycetidae</taxon>
        <taxon>Chaetothyriales</taxon>
        <taxon>Trichomeriaceae</taxon>
        <taxon>Knufia</taxon>
    </lineage>
</organism>